<evidence type="ECO:0000313" key="1">
    <source>
        <dbReference type="WBParaSite" id="MCU_012374-RA"/>
    </source>
</evidence>
<reference evidence="1" key="1">
    <citation type="submission" date="2019-11" db="UniProtKB">
        <authorList>
            <consortium name="WormBaseParasite"/>
        </authorList>
    </citation>
    <scope>IDENTIFICATION</scope>
</reference>
<protein>
    <submittedName>
        <fullName evidence="1">Uncharacterized protein</fullName>
    </submittedName>
</protein>
<name>A0A5K3FW23_MESCO</name>
<sequence>MPLEHRETQDWLGPGGPTCLRPNPTPHCLPPAVKLSSASGLVHALLLTSSVGKISSSTLPAPHIWLVSGPCD</sequence>
<organism evidence="1">
    <name type="scientific">Mesocestoides corti</name>
    <name type="common">Flatworm</name>
    <dbReference type="NCBI Taxonomy" id="53468"/>
    <lineage>
        <taxon>Eukaryota</taxon>
        <taxon>Metazoa</taxon>
        <taxon>Spiralia</taxon>
        <taxon>Lophotrochozoa</taxon>
        <taxon>Platyhelminthes</taxon>
        <taxon>Cestoda</taxon>
        <taxon>Eucestoda</taxon>
        <taxon>Cyclophyllidea</taxon>
        <taxon>Mesocestoididae</taxon>
        <taxon>Mesocestoides</taxon>
    </lineage>
</organism>
<dbReference type="WBParaSite" id="MCU_012374-RA">
    <property type="protein sequence ID" value="MCU_012374-RA"/>
    <property type="gene ID" value="MCU_012374"/>
</dbReference>
<proteinExistence type="predicted"/>
<accession>A0A5K3FW23</accession>
<dbReference type="AlphaFoldDB" id="A0A5K3FW23"/>